<keyword evidence="1" id="KW-0812">Transmembrane</keyword>
<keyword evidence="1" id="KW-0472">Membrane</keyword>
<sequence>MSKSGNVGSKVLFGFWSFGFVLISIYLSCIIQIGFMRTLLSLVRGEKKLSWKTIFPQLTVKYLLRYFAVSFLYGLLVAFGFILLVVPGIYWAIKYSFSELLFIDKEIGIKEAFNLSGKMTQGIKWQLILFGLAILGINILGVLALGVGLIVTVPLSVLSNLLLYTHLLSRLPKKDLN</sequence>
<dbReference type="EMBL" id="PEYT01000004">
    <property type="protein sequence ID" value="PIS23345.1"/>
    <property type="molecule type" value="Genomic_DNA"/>
</dbReference>
<proteinExistence type="predicted"/>
<protein>
    <recommendedName>
        <fullName evidence="4">Glycerophosphoryl diester phosphodiesterase membrane domain-containing protein</fullName>
    </recommendedName>
</protein>
<organism evidence="2 3">
    <name type="scientific">candidate division WWE3 bacterium CG08_land_8_20_14_0_20_40_13</name>
    <dbReference type="NCBI Taxonomy" id="1975084"/>
    <lineage>
        <taxon>Bacteria</taxon>
        <taxon>Katanobacteria</taxon>
    </lineage>
</organism>
<feature type="transmembrane region" description="Helical" evidence="1">
    <location>
        <begin position="127"/>
        <end position="153"/>
    </location>
</feature>
<comment type="caution">
    <text evidence="2">The sequence shown here is derived from an EMBL/GenBank/DDBJ whole genome shotgun (WGS) entry which is preliminary data.</text>
</comment>
<dbReference type="AlphaFoldDB" id="A0A2H0XEV5"/>
<keyword evidence="1" id="KW-1133">Transmembrane helix</keyword>
<evidence type="ECO:0000313" key="3">
    <source>
        <dbReference type="Proteomes" id="UP000230340"/>
    </source>
</evidence>
<dbReference type="PANTHER" id="PTHR40076">
    <property type="entry name" value="MEMBRANE PROTEIN-RELATED"/>
    <property type="match status" value="1"/>
</dbReference>
<dbReference type="InterPro" id="IPR010380">
    <property type="entry name" value="DUF975"/>
</dbReference>
<feature type="transmembrane region" description="Helical" evidence="1">
    <location>
        <begin position="71"/>
        <end position="93"/>
    </location>
</feature>
<evidence type="ECO:0000313" key="2">
    <source>
        <dbReference type="EMBL" id="PIS23345.1"/>
    </source>
</evidence>
<accession>A0A2H0XEV5</accession>
<dbReference type="Proteomes" id="UP000230340">
    <property type="component" value="Unassembled WGS sequence"/>
</dbReference>
<reference evidence="3" key="1">
    <citation type="submission" date="2017-09" db="EMBL/GenBank/DDBJ databases">
        <title>Depth-based differentiation of microbial function through sediment-hosted aquifers and enrichment of novel symbionts in the deep terrestrial subsurface.</title>
        <authorList>
            <person name="Probst A.J."/>
            <person name="Ladd B."/>
            <person name="Jarett J.K."/>
            <person name="Geller-Mcgrath D.E."/>
            <person name="Sieber C.M.K."/>
            <person name="Emerson J.B."/>
            <person name="Anantharaman K."/>
            <person name="Thomas B.C."/>
            <person name="Malmstrom R."/>
            <person name="Stieglmeier M."/>
            <person name="Klingl A."/>
            <person name="Woyke T."/>
            <person name="Ryan C.M."/>
            <person name="Banfield J.F."/>
        </authorList>
    </citation>
    <scope>NUCLEOTIDE SEQUENCE [LARGE SCALE GENOMIC DNA]</scope>
</reference>
<feature type="transmembrane region" description="Helical" evidence="1">
    <location>
        <begin position="12"/>
        <end position="35"/>
    </location>
</feature>
<gene>
    <name evidence="2" type="ORF">COT49_00665</name>
</gene>
<name>A0A2H0XEV5_UNCKA</name>
<dbReference type="Pfam" id="PF06161">
    <property type="entry name" value="DUF975"/>
    <property type="match status" value="1"/>
</dbReference>
<evidence type="ECO:0008006" key="4">
    <source>
        <dbReference type="Google" id="ProtNLM"/>
    </source>
</evidence>
<dbReference type="PANTHER" id="PTHR40076:SF1">
    <property type="entry name" value="MEMBRANE PROTEIN"/>
    <property type="match status" value="1"/>
</dbReference>
<evidence type="ECO:0000256" key="1">
    <source>
        <dbReference type="SAM" id="Phobius"/>
    </source>
</evidence>